<reference evidence="8 9" key="1">
    <citation type="submission" date="2016-08" db="EMBL/GenBank/DDBJ databases">
        <authorList>
            <person name="Seilhamer J.J."/>
        </authorList>
    </citation>
    <scope>NUCLEOTIDE SEQUENCE [LARGE SCALE GENOMIC DNA]</scope>
    <source>
        <strain evidence="8 9">DX4</strain>
    </source>
</reference>
<dbReference type="GO" id="GO:0009279">
    <property type="term" value="C:cell outer membrane"/>
    <property type="evidence" value="ECO:0007669"/>
    <property type="project" value="UniProtKB-SubCell"/>
</dbReference>
<organism evidence="8 9">
    <name type="scientific">Pedobacter steynii</name>
    <dbReference type="NCBI Taxonomy" id="430522"/>
    <lineage>
        <taxon>Bacteria</taxon>
        <taxon>Pseudomonadati</taxon>
        <taxon>Bacteroidota</taxon>
        <taxon>Sphingobacteriia</taxon>
        <taxon>Sphingobacteriales</taxon>
        <taxon>Sphingobacteriaceae</taxon>
        <taxon>Pedobacter</taxon>
    </lineage>
</organism>
<keyword evidence="3" id="KW-0732">Signal</keyword>
<comment type="subcellular location">
    <subcellularLocation>
        <location evidence="1">Cell outer membrane</location>
    </subcellularLocation>
</comment>
<evidence type="ECO:0000256" key="3">
    <source>
        <dbReference type="ARBA" id="ARBA00022729"/>
    </source>
</evidence>
<keyword evidence="4" id="KW-0472">Membrane</keyword>
<evidence type="ECO:0000313" key="9">
    <source>
        <dbReference type="Proteomes" id="UP000094313"/>
    </source>
</evidence>
<evidence type="ECO:0000313" key="8">
    <source>
        <dbReference type="EMBL" id="AOM80816.1"/>
    </source>
</evidence>
<evidence type="ECO:0000259" key="6">
    <source>
        <dbReference type="Pfam" id="PF07980"/>
    </source>
</evidence>
<dbReference type="SUPFAM" id="SSF48452">
    <property type="entry name" value="TPR-like"/>
    <property type="match status" value="1"/>
</dbReference>
<dbReference type="Gene3D" id="1.25.40.390">
    <property type="match status" value="1"/>
</dbReference>
<evidence type="ECO:0000256" key="4">
    <source>
        <dbReference type="ARBA" id="ARBA00023136"/>
    </source>
</evidence>
<dbReference type="AlphaFoldDB" id="A0A1D7QQ75"/>
<feature type="domain" description="SusD-like N-terminal" evidence="7">
    <location>
        <begin position="94"/>
        <end position="218"/>
    </location>
</feature>
<dbReference type="CDD" id="cd08977">
    <property type="entry name" value="SusD"/>
    <property type="match status" value="1"/>
</dbReference>
<dbReference type="EMBL" id="CP017141">
    <property type="protein sequence ID" value="AOM80816.1"/>
    <property type="molecule type" value="Genomic_DNA"/>
</dbReference>
<accession>A0A1D7QQ75</accession>
<dbReference type="Proteomes" id="UP000094313">
    <property type="component" value="Chromosome"/>
</dbReference>
<comment type="similarity">
    <text evidence="2">Belongs to the SusD family.</text>
</comment>
<protein>
    <submittedName>
        <fullName evidence="8">Carbohydrate-binding protein SusD</fullName>
    </submittedName>
</protein>
<dbReference type="KEGG" id="psty:BFS30_15850"/>
<dbReference type="InterPro" id="IPR011990">
    <property type="entry name" value="TPR-like_helical_dom_sf"/>
</dbReference>
<name>A0A1D7QQ75_9SPHI</name>
<evidence type="ECO:0000256" key="5">
    <source>
        <dbReference type="ARBA" id="ARBA00023237"/>
    </source>
</evidence>
<dbReference type="PROSITE" id="PS51257">
    <property type="entry name" value="PROKAR_LIPOPROTEIN"/>
    <property type="match status" value="1"/>
</dbReference>
<evidence type="ECO:0000256" key="1">
    <source>
        <dbReference type="ARBA" id="ARBA00004442"/>
    </source>
</evidence>
<keyword evidence="9" id="KW-1185">Reference proteome</keyword>
<sequence>MKRYITFSLLTLMLLTTVISGCKKALNEDPKTFISPENFFKNPESYELAVLGIYSGLPLYSGNRAMMLEMCTDIYGAPASAFEQALPMYQNAPASFYYNTREAWGGAYAIIKNANFILEELPKGPLVELKKNQLMAEARFLRAYAYFYLVQLYGDVPMPVKPITDYSKLQMPRTAQTEVYKLILEDLNYAEANLPESTAAQGRVYKLVSTALLAKVYLTMAGNPLKQTQHFAHAKEKAIAVINSGKFQLVNDFASVFHQTAYTSESIWEKLYVTGLGGNPVHGITLTAATYNPILVPADWFINSFATGDRRKQWGIVQNYAGPKGTVLSPFFQKFADVSGVAGGTTSSGAIVSYTFPYLRLAEMYLIAAEAENEVNGPAGAYVYINEIRKRARVNKADVTNVPDLTGLSQQQFREAAWMERKWELCLEGSTWFDLKRTNTMQNIQNRRGAGLVNPIGAYNQTWLIPDNEVVNNNIAQNPVYK</sequence>
<evidence type="ECO:0000259" key="7">
    <source>
        <dbReference type="Pfam" id="PF14322"/>
    </source>
</evidence>
<dbReference type="Pfam" id="PF07980">
    <property type="entry name" value="SusD_RagB"/>
    <property type="match status" value="1"/>
</dbReference>
<dbReference type="Pfam" id="PF14322">
    <property type="entry name" value="SusD-like_3"/>
    <property type="match status" value="1"/>
</dbReference>
<dbReference type="OrthoDB" id="5694214at2"/>
<evidence type="ECO:0000256" key="2">
    <source>
        <dbReference type="ARBA" id="ARBA00006275"/>
    </source>
</evidence>
<gene>
    <name evidence="8" type="ORF">BFS30_15850</name>
</gene>
<dbReference type="InterPro" id="IPR012944">
    <property type="entry name" value="SusD_RagB_dom"/>
</dbReference>
<feature type="domain" description="RagB/SusD" evidence="6">
    <location>
        <begin position="326"/>
        <end position="450"/>
    </location>
</feature>
<dbReference type="InterPro" id="IPR033985">
    <property type="entry name" value="SusD-like_N"/>
</dbReference>
<proteinExistence type="inferred from homology"/>
<keyword evidence="5" id="KW-0998">Cell outer membrane</keyword>
<dbReference type="RefSeq" id="WP_069382470.1">
    <property type="nucleotide sequence ID" value="NZ_CP017141.1"/>
</dbReference>